<reference evidence="1 2" key="1">
    <citation type="submission" date="2019-08" db="EMBL/GenBank/DDBJ databases">
        <title>The genome of the soybean aphid Biotype 1, its phylome, world population structure and adaptation to the North American continent.</title>
        <authorList>
            <person name="Giordano R."/>
            <person name="Donthu R.K."/>
            <person name="Hernandez A.G."/>
            <person name="Wright C.L."/>
            <person name="Zimin A.V."/>
        </authorList>
    </citation>
    <scope>NUCLEOTIDE SEQUENCE [LARGE SCALE GENOMIC DNA]</scope>
    <source>
        <tissue evidence="1">Whole aphids</tissue>
    </source>
</reference>
<proteinExistence type="predicted"/>
<comment type="caution">
    <text evidence="1">The sequence shown here is derived from an EMBL/GenBank/DDBJ whole genome shotgun (WGS) entry which is preliminary data.</text>
</comment>
<evidence type="ECO:0000313" key="1">
    <source>
        <dbReference type="EMBL" id="KAE9530921.1"/>
    </source>
</evidence>
<sequence>MRCAINGWTKKWSSDYINTLKGIPVVLYHSTVLIMYTLNTSHQKLEGFTSNFNATLLPFLQYTYFGSSLSVFTSFVSSYSAVSSLAAIFISPSGTIISPCNSNTIGIGSGNCLGVAIKSSPSSRLGSLIMFIVFKSNFSKRTAVDICAGLHNLSIKELHLPATNGSHLIIFISGT</sequence>
<keyword evidence="2" id="KW-1185">Reference proteome</keyword>
<name>A0A6G0TFF3_APHGL</name>
<dbReference type="EMBL" id="VYZN01000042">
    <property type="protein sequence ID" value="KAE9530921.1"/>
    <property type="molecule type" value="Genomic_DNA"/>
</dbReference>
<dbReference type="AlphaFoldDB" id="A0A6G0TFF3"/>
<accession>A0A6G0TFF3</accession>
<organism evidence="1 2">
    <name type="scientific">Aphis glycines</name>
    <name type="common">Soybean aphid</name>
    <dbReference type="NCBI Taxonomy" id="307491"/>
    <lineage>
        <taxon>Eukaryota</taxon>
        <taxon>Metazoa</taxon>
        <taxon>Ecdysozoa</taxon>
        <taxon>Arthropoda</taxon>
        <taxon>Hexapoda</taxon>
        <taxon>Insecta</taxon>
        <taxon>Pterygota</taxon>
        <taxon>Neoptera</taxon>
        <taxon>Paraneoptera</taxon>
        <taxon>Hemiptera</taxon>
        <taxon>Sternorrhyncha</taxon>
        <taxon>Aphidomorpha</taxon>
        <taxon>Aphidoidea</taxon>
        <taxon>Aphididae</taxon>
        <taxon>Aphidini</taxon>
        <taxon>Aphis</taxon>
        <taxon>Aphis</taxon>
    </lineage>
</organism>
<gene>
    <name evidence="1" type="ORF">AGLY_011383</name>
</gene>
<protein>
    <submittedName>
        <fullName evidence="1">Uncharacterized protein</fullName>
    </submittedName>
</protein>
<evidence type="ECO:0000313" key="2">
    <source>
        <dbReference type="Proteomes" id="UP000475862"/>
    </source>
</evidence>
<dbReference type="Proteomes" id="UP000475862">
    <property type="component" value="Unassembled WGS sequence"/>
</dbReference>